<dbReference type="EMBL" id="BGPR01079597">
    <property type="protein sequence ID" value="GBL75181.1"/>
    <property type="molecule type" value="Genomic_DNA"/>
</dbReference>
<dbReference type="SUPFAM" id="SSF56112">
    <property type="entry name" value="Protein kinase-like (PK-like)"/>
    <property type="match status" value="1"/>
</dbReference>
<dbReference type="GO" id="GO:0005524">
    <property type="term" value="F:ATP binding"/>
    <property type="evidence" value="ECO:0007669"/>
    <property type="project" value="UniProtKB-UniRule"/>
</dbReference>
<dbReference type="GO" id="GO:0043235">
    <property type="term" value="C:receptor complex"/>
    <property type="evidence" value="ECO:0007669"/>
    <property type="project" value="TreeGrafter"/>
</dbReference>
<dbReference type="EMBL" id="BGPR01079591">
    <property type="protein sequence ID" value="GBL75151.1"/>
    <property type="molecule type" value="Genomic_DNA"/>
</dbReference>
<dbReference type="Pfam" id="PF07714">
    <property type="entry name" value="PK_Tyr_Ser-Thr"/>
    <property type="match status" value="1"/>
</dbReference>
<dbReference type="InterPro" id="IPR050122">
    <property type="entry name" value="RTK"/>
</dbReference>
<keyword evidence="2" id="KW-0067">ATP-binding</keyword>
<dbReference type="InterPro" id="IPR017441">
    <property type="entry name" value="Protein_kinase_ATP_BS"/>
</dbReference>
<dbReference type="GO" id="GO:0005886">
    <property type="term" value="C:plasma membrane"/>
    <property type="evidence" value="ECO:0007669"/>
    <property type="project" value="TreeGrafter"/>
</dbReference>
<reference evidence="7 8" key="1">
    <citation type="journal article" date="2019" name="Sci. Rep.">
        <title>Orb-weaving spider Araneus ventricosus genome elucidates the spidroin gene catalogue.</title>
        <authorList>
            <person name="Kono N."/>
            <person name="Nakamura H."/>
            <person name="Ohtoshi R."/>
            <person name="Moran D.A.P."/>
            <person name="Shinohara A."/>
            <person name="Yoshida Y."/>
            <person name="Fujiwara M."/>
            <person name="Mori M."/>
            <person name="Tomita M."/>
            <person name="Arakawa K."/>
        </authorList>
    </citation>
    <scope>NUCLEOTIDE SEQUENCE [LARGE SCALE GENOMIC DNA]</scope>
</reference>
<keyword evidence="3" id="KW-0472">Membrane</keyword>
<evidence type="ECO:0000256" key="1">
    <source>
        <dbReference type="ARBA" id="ARBA00004167"/>
    </source>
</evidence>
<dbReference type="EMBL" id="BGPR01079627">
    <property type="protein sequence ID" value="GBL75325.1"/>
    <property type="molecule type" value="Genomic_DNA"/>
</dbReference>
<evidence type="ECO:0000313" key="5">
    <source>
        <dbReference type="EMBL" id="GBL75151.1"/>
    </source>
</evidence>
<proteinExistence type="predicted"/>
<keyword evidence="3" id="KW-1133">Transmembrane helix</keyword>
<evidence type="ECO:0000313" key="7">
    <source>
        <dbReference type="EMBL" id="GBL75325.1"/>
    </source>
</evidence>
<dbReference type="PANTHER" id="PTHR24416">
    <property type="entry name" value="TYROSINE-PROTEIN KINASE RECEPTOR"/>
    <property type="match status" value="1"/>
</dbReference>
<keyword evidence="2" id="KW-0547">Nucleotide-binding</keyword>
<sequence>PRVMSLARQEIPYYYILPVLLLLVGAVILVTVSLCCRKHPKNQGFPWGIADVDDNLRRFLIPIEKIELREVVGQGAFATVHRGIYNRNKSKDDVAVKVFPAETINRHNMLHEIEILSLIGRHDNIIGFVGFTLDVEKMYLIFQYCSHGNLHNYLVTLKPELMHMRSLPPSERPSRDYGNFSNC</sequence>
<dbReference type="GO" id="GO:0004714">
    <property type="term" value="F:transmembrane receptor protein tyrosine kinase activity"/>
    <property type="evidence" value="ECO:0007669"/>
    <property type="project" value="TreeGrafter"/>
</dbReference>
<evidence type="ECO:0000313" key="6">
    <source>
        <dbReference type="EMBL" id="GBL75181.1"/>
    </source>
</evidence>
<feature type="domain" description="Protein kinase" evidence="4">
    <location>
        <begin position="66"/>
        <end position="183"/>
    </location>
</feature>
<gene>
    <name evidence="6" type="ORF">AVEN_169739_1</name>
    <name evidence="7" type="ORF">AVEN_19503_1</name>
    <name evidence="5" type="ORF">AVEN_272510_1</name>
</gene>
<evidence type="ECO:0000259" key="4">
    <source>
        <dbReference type="PROSITE" id="PS50011"/>
    </source>
</evidence>
<dbReference type="Proteomes" id="UP000499080">
    <property type="component" value="Unassembled WGS sequence"/>
</dbReference>
<dbReference type="InterPro" id="IPR011009">
    <property type="entry name" value="Kinase-like_dom_sf"/>
</dbReference>
<feature type="transmembrane region" description="Helical" evidence="3">
    <location>
        <begin position="12"/>
        <end position="36"/>
    </location>
</feature>
<dbReference type="InterPro" id="IPR000719">
    <property type="entry name" value="Prot_kinase_dom"/>
</dbReference>
<feature type="binding site" evidence="2">
    <location>
        <position position="97"/>
    </location>
    <ligand>
        <name>ATP</name>
        <dbReference type="ChEBI" id="CHEBI:30616"/>
    </ligand>
</feature>
<dbReference type="Gene3D" id="1.10.510.10">
    <property type="entry name" value="Transferase(Phosphotransferase) domain 1"/>
    <property type="match status" value="1"/>
</dbReference>
<evidence type="ECO:0000256" key="3">
    <source>
        <dbReference type="SAM" id="Phobius"/>
    </source>
</evidence>
<name>A0A4Y2A7J0_ARAVE</name>
<accession>A0A4Y2A7J0</accession>
<dbReference type="GO" id="GO:0007169">
    <property type="term" value="P:cell surface receptor protein tyrosine kinase signaling pathway"/>
    <property type="evidence" value="ECO:0007669"/>
    <property type="project" value="TreeGrafter"/>
</dbReference>
<organism evidence="7 8">
    <name type="scientific">Araneus ventricosus</name>
    <name type="common">Orbweaver spider</name>
    <name type="synonym">Epeira ventricosa</name>
    <dbReference type="NCBI Taxonomy" id="182803"/>
    <lineage>
        <taxon>Eukaryota</taxon>
        <taxon>Metazoa</taxon>
        <taxon>Ecdysozoa</taxon>
        <taxon>Arthropoda</taxon>
        <taxon>Chelicerata</taxon>
        <taxon>Arachnida</taxon>
        <taxon>Araneae</taxon>
        <taxon>Araneomorphae</taxon>
        <taxon>Entelegynae</taxon>
        <taxon>Araneoidea</taxon>
        <taxon>Araneidae</taxon>
        <taxon>Araneus</taxon>
    </lineage>
</organism>
<keyword evidence="3" id="KW-0812">Transmembrane</keyword>
<keyword evidence="8" id="KW-1185">Reference proteome</keyword>
<dbReference type="AlphaFoldDB" id="A0A4Y2A7J0"/>
<feature type="non-terminal residue" evidence="7">
    <location>
        <position position="1"/>
    </location>
</feature>
<comment type="subcellular location">
    <subcellularLocation>
        <location evidence="1">Membrane</location>
        <topology evidence="1">Single-pass membrane protein</topology>
    </subcellularLocation>
</comment>
<protein>
    <recommendedName>
        <fullName evidence="4">Protein kinase domain-containing protein</fullName>
    </recommendedName>
</protein>
<comment type="caution">
    <text evidence="7">The sequence shown here is derived from an EMBL/GenBank/DDBJ whole genome shotgun (WGS) entry which is preliminary data.</text>
</comment>
<dbReference type="OrthoDB" id="6408875at2759"/>
<evidence type="ECO:0000256" key="2">
    <source>
        <dbReference type="PROSITE-ProRule" id="PRU10141"/>
    </source>
</evidence>
<evidence type="ECO:0000313" key="8">
    <source>
        <dbReference type="Proteomes" id="UP000499080"/>
    </source>
</evidence>
<dbReference type="PANTHER" id="PTHR24416:SF611">
    <property type="entry name" value="TYROSINE-PROTEIN KINASE TRANSMEMBRANE RECEPTOR ROR"/>
    <property type="match status" value="1"/>
</dbReference>
<dbReference type="InterPro" id="IPR001245">
    <property type="entry name" value="Ser-Thr/Tyr_kinase_cat_dom"/>
</dbReference>
<dbReference type="PROSITE" id="PS00107">
    <property type="entry name" value="PROTEIN_KINASE_ATP"/>
    <property type="match status" value="1"/>
</dbReference>
<dbReference type="PROSITE" id="PS50011">
    <property type="entry name" value="PROTEIN_KINASE_DOM"/>
    <property type="match status" value="1"/>
</dbReference>